<reference evidence="3" key="1">
    <citation type="submission" date="2016-06" db="EMBL/GenBank/DDBJ databases">
        <title>Parallel loss of symbiosis genes in relatives of nitrogen-fixing non-legume Parasponia.</title>
        <authorList>
            <person name="Van Velzen R."/>
            <person name="Holmer R."/>
            <person name="Bu F."/>
            <person name="Rutten L."/>
            <person name="Van Zeijl A."/>
            <person name="Liu W."/>
            <person name="Santuari L."/>
            <person name="Cao Q."/>
            <person name="Sharma T."/>
            <person name="Shen D."/>
            <person name="Roswanjaya Y."/>
            <person name="Wardhani T."/>
            <person name="Kalhor M.S."/>
            <person name="Jansen J."/>
            <person name="Van den Hoogen J."/>
            <person name="Gungor B."/>
            <person name="Hartog M."/>
            <person name="Hontelez J."/>
            <person name="Verver J."/>
            <person name="Yang W.-C."/>
            <person name="Schijlen E."/>
            <person name="Repin R."/>
            <person name="Schilthuizen M."/>
            <person name="Schranz E."/>
            <person name="Heidstra R."/>
            <person name="Miyata K."/>
            <person name="Fedorova E."/>
            <person name="Kohlen W."/>
            <person name="Bisseling T."/>
            <person name="Smit S."/>
            <person name="Geurts R."/>
        </authorList>
    </citation>
    <scope>NUCLEOTIDE SEQUENCE [LARGE SCALE GENOMIC DNA]</scope>
    <source>
        <strain evidence="3">cv. WU1-14</strain>
    </source>
</reference>
<dbReference type="EMBL" id="JXTB01000139">
    <property type="protein sequence ID" value="PON59506.1"/>
    <property type="molecule type" value="Genomic_DNA"/>
</dbReference>
<keyword evidence="3" id="KW-1185">Reference proteome</keyword>
<dbReference type="AlphaFoldDB" id="A0A2P5CEP3"/>
<comment type="caution">
    <text evidence="2">The sequence shown here is derived from an EMBL/GenBank/DDBJ whole genome shotgun (WGS) entry which is preliminary data.</text>
</comment>
<name>A0A2P5CEP3_PARAD</name>
<proteinExistence type="predicted"/>
<evidence type="ECO:0000313" key="2">
    <source>
        <dbReference type="EMBL" id="PON59506.1"/>
    </source>
</evidence>
<gene>
    <name evidence="2" type="ORF">PanWU01x14_158640</name>
</gene>
<dbReference type="OrthoDB" id="10539381at2759"/>
<feature type="region of interest" description="Disordered" evidence="1">
    <location>
        <begin position="1"/>
        <end position="29"/>
    </location>
</feature>
<accession>A0A2P5CEP3</accession>
<organism evidence="2 3">
    <name type="scientific">Parasponia andersonii</name>
    <name type="common">Sponia andersonii</name>
    <dbReference type="NCBI Taxonomy" id="3476"/>
    <lineage>
        <taxon>Eukaryota</taxon>
        <taxon>Viridiplantae</taxon>
        <taxon>Streptophyta</taxon>
        <taxon>Embryophyta</taxon>
        <taxon>Tracheophyta</taxon>
        <taxon>Spermatophyta</taxon>
        <taxon>Magnoliopsida</taxon>
        <taxon>eudicotyledons</taxon>
        <taxon>Gunneridae</taxon>
        <taxon>Pentapetalae</taxon>
        <taxon>rosids</taxon>
        <taxon>fabids</taxon>
        <taxon>Rosales</taxon>
        <taxon>Cannabaceae</taxon>
        <taxon>Parasponia</taxon>
    </lineage>
</organism>
<dbReference type="Proteomes" id="UP000237105">
    <property type="component" value="Unassembled WGS sequence"/>
</dbReference>
<evidence type="ECO:0000256" key="1">
    <source>
        <dbReference type="SAM" id="MobiDB-lite"/>
    </source>
</evidence>
<protein>
    <submittedName>
        <fullName evidence="2">Uncharacterized protein</fullName>
    </submittedName>
</protein>
<evidence type="ECO:0000313" key="3">
    <source>
        <dbReference type="Proteomes" id="UP000237105"/>
    </source>
</evidence>
<sequence>MSNDKITIGPTYHGGDASGDPSPDHSCNSPRIPLADIVRFATWAEPPSAAHGFQNASDRERRVLKTVSCGGRFGPSGKADNIC</sequence>